<dbReference type="Proteomes" id="UP000649617">
    <property type="component" value="Unassembled WGS sequence"/>
</dbReference>
<evidence type="ECO:0000259" key="1">
    <source>
        <dbReference type="PROSITE" id="PS50405"/>
    </source>
</evidence>
<dbReference type="AlphaFoldDB" id="A0A812IL55"/>
<dbReference type="SUPFAM" id="SSF47616">
    <property type="entry name" value="GST C-terminal domain-like"/>
    <property type="match status" value="1"/>
</dbReference>
<dbReference type="Pfam" id="PF13410">
    <property type="entry name" value="GST_C_2"/>
    <property type="match status" value="1"/>
</dbReference>
<dbReference type="InterPro" id="IPR002347">
    <property type="entry name" value="SDR_fam"/>
</dbReference>
<dbReference type="SFLD" id="SFLDS00019">
    <property type="entry name" value="Glutathione_Transferase_(cytos"/>
    <property type="match status" value="1"/>
</dbReference>
<dbReference type="PRINTS" id="PR00081">
    <property type="entry name" value="GDHRDH"/>
</dbReference>
<dbReference type="InterPro" id="IPR016639">
    <property type="entry name" value="GST_Omega/GSH"/>
</dbReference>
<dbReference type="Pfam" id="PF00106">
    <property type="entry name" value="adh_short"/>
    <property type="match status" value="1"/>
</dbReference>
<dbReference type="OrthoDB" id="2309723at2759"/>
<reference evidence="2" key="1">
    <citation type="submission" date="2021-02" db="EMBL/GenBank/DDBJ databases">
        <authorList>
            <person name="Dougan E. K."/>
            <person name="Rhodes N."/>
            <person name="Thang M."/>
            <person name="Chan C."/>
        </authorList>
    </citation>
    <scope>NUCLEOTIDE SEQUENCE</scope>
</reference>
<dbReference type="PANTHER" id="PTHR32419:SF6">
    <property type="entry name" value="GLUTATHIONE S-TRANSFERASE OMEGA-LIKE 1-RELATED"/>
    <property type="match status" value="1"/>
</dbReference>
<dbReference type="EMBL" id="CAJNIZ010000001">
    <property type="protein sequence ID" value="CAE7148774.1"/>
    <property type="molecule type" value="Genomic_DNA"/>
</dbReference>
<dbReference type="Gene3D" id="1.20.1050.10">
    <property type="match status" value="1"/>
</dbReference>
<name>A0A812IL55_SYMPI</name>
<gene>
    <name evidence="2" type="primary">yqjG</name>
    <name evidence="2" type="ORF">SPIL2461_LOCUS37</name>
</gene>
<dbReference type="InterPro" id="IPR040079">
    <property type="entry name" value="Glutathione_S-Trfase"/>
</dbReference>
<organism evidence="2 3">
    <name type="scientific">Symbiodinium pilosum</name>
    <name type="common">Dinoflagellate</name>
    <dbReference type="NCBI Taxonomy" id="2952"/>
    <lineage>
        <taxon>Eukaryota</taxon>
        <taxon>Sar</taxon>
        <taxon>Alveolata</taxon>
        <taxon>Dinophyceae</taxon>
        <taxon>Suessiales</taxon>
        <taxon>Symbiodiniaceae</taxon>
        <taxon>Symbiodinium</taxon>
    </lineage>
</organism>
<dbReference type="SFLD" id="SFLDG01148">
    <property type="entry name" value="Xi_(cytGST)"/>
    <property type="match status" value="1"/>
</dbReference>
<comment type="caution">
    <text evidence="2">The sequence shown here is derived from an EMBL/GenBank/DDBJ whole genome shotgun (WGS) entry which is preliminary data.</text>
</comment>
<evidence type="ECO:0000313" key="3">
    <source>
        <dbReference type="Proteomes" id="UP000649617"/>
    </source>
</evidence>
<proteinExistence type="predicted"/>
<dbReference type="Gene3D" id="3.40.50.720">
    <property type="entry name" value="NAD(P)-binding Rossmann-like Domain"/>
    <property type="match status" value="1"/>
</dbReference>
<dbReference type="SFLD" id="SFLDG01206">
    <property type="entry name" value="Xi.1"/>
    <property type="match status" value="1"/>
</dbReference>
<dbReference type="SUPFAM" id="SSF52833">
    <property type="entry name" value="Thioredoxin-like"/>
    <property type="match status" value="1"/>
</dbReference>
<protein>
    <submittedName>
        <fullName evidence="2">YqjG protein</fullName>
    </submittedName>
</protein>
<dbReference type="SUPFAM" id="SSF51735">
    <property type="entry name" value="NAD(P)-binding Rossmann-fold domains"/>
    <property type="match status" value="1"/>
</dbReference>
<dbReference type="InterPro" id="IPR047047">
    <property type="entry name" value="GST_Omega-like_C"/>
</dbReference>
<dbReference type="PROSITE" id="PS50405">
    <property type="entry name" value="GST_CTER"/>
    <property type="match status" value="1"/>
</dbReference>
<dbReference type="PANTHER" id="PTHR32419">
    <property type="entry name" value="GLUTATHIONYL-HYDROQUINONE REDUCTASE"/>
    <property type="match status" value="1"/>
</dbReference>
<evidence type="ECO:0000313" key="2">
    <source>
        <dbReference type="EMBL" id="CAE7148774.1"/>
    </source>
</evidence>
<dbReference type="InterPro" id="IPR010987">
    <property type="entry name" value="Glutathione-S-Trfase_C-like"/>
</dbReference>
<sequence length="611" mass="68133">MPSFTRVGYCLRKLTWSTRSFNFGGQTWLITGASTGIGRQLALSAANAGATVHVVARNTEKLQQLEAEVTSTRGSIISHTVDLSLMASVGSLATYFENNGIVFDVLVNNVGLMLNEQTRTSEGLETGFATNVLGHYVLTEQLISLGGLKSGSTVINMSSGGMYNVALDINALQGDHPYDGTLTYARHKRAQVALNEHWRQTYGEMINFYTMHPGWVSTPGVATAMPEFHAALSRLLRDPEAGADTALWLAFTKPEQRDAQNIWFDRAQRSPHFFSGTRQGDSKAALVSYLQSLTQRTSMGQLIQGQWHAEDLPRHQADGKFERPNSPFRHWIGAPDGRFPAVKDRYHLFVNPGCPWAYRAILYRAIKNLGHVVSLSSTAAAAGDQGWHFDNPPEPLLQTTHLHEVYSRADPAFTGRVTVPVLWDTHSNTIVNNESADIIRMFNEAFNAIEGVSQTDYFPAPQRAEIEALNQVIYADVNNGVYRCGFAQSQSAYDEAYDNLFNTLDQLDERLATRRYLFGDDVTETDWRLFSTLVRFDLAYYSRFKCNRNLLSEFEHLWPYTRDLYQLPGVADTVDVSAIKGIYYGAGKPGILPKGPALDFSAPHNRDDIHV</sequence>
<dbReference type="GO" id="GO:0005737">
    <property type="term" value="C:cytoplasm"/>
    <property type="evidence" value="ECO:0007669"/>
    <property type="project" value="TreeGrafter"/>
</dbReference>
<dbReference type="InterPro" id="IPR004045">
    <property type="entry name" value="Glutathione_S-Trfase_N"/>
</dbReference>
<accession>A0A812IL55</accession>
<feature type="domain" description="GST C-terminal" evidence="1">
    <location>
        <begin position="459"/>
        <end position="597"/>
    </location>
</feature>
<dbReference type="Pfam" id="PF13409">
    <property type="entry name" value="GST_N_2"/>
    <property type="match status" value="1"/>
</dbReference>
<dbReference type="GO" id="GO:0004364">
    <property type="term" value="F:glutathione transferase activity"/>
    <property type="evidence" value="ECO:0007669"/>
    <property type="project" value="InterPro"/>
</dbReference>
<keyword evidence="3" id="KW-1185">Reference proteome</keyword>
<dbReference type="Gene3D" id="3.40.30.10">
    <property type="entry name" value="Glutaredoxin"/>
    <property type="match status" value="1"/>
</dbReference>
<dbReference type="CDD" id="cd03190">
    <property type="entry name" value="GST_C_Omega_like"/>
    <property type="match status" value="1"/>
</dbReference>
<dbReference type="InterPro" id="IPR036291">
    <property type="entry name" value="NAD(P)-bd_dom_sf"/>
</dbReference>
<dbReference type="InterPro" id="IPR036249">
    <property type="entry name" value="Thioredoxin-like_sf"/>
</dbReference>
<dbReference type="InterPro" id="IPR036282">
    <property type="entry name" value="Glutathione-S-Trfase_C_sf"/>
</dbReference>